<dbReference type="Proteomes" id="UP000323439">
    <property type="component" value="Unassembled WGS sequence"/>
</dbReference>
<dbReference type="InterPro" id="IPR011050">
    <property type="entry name" value="Pectin_lyase_fold/virulence"/>
</dbReference>
<evidence type="ECO:0000313" key="2">
    <source>
        <dbReference type="Proteomes" id="UP000323439"/>
    </source>
</evidence>
<proteinExistence type="predicted"/>
<dbReference type="AlphaFoldDB" id="A0A1G5VCH5"/>
<dbReference type="RefSeq" id="WP_149731172.1">
    <property type="nucleotide sequence ID" value="NZ_FMXB01000003.1"/>
</dbReference>
<protein>
    <submittedName>
        <fullName evidence="1">Right handed beta helix region</fullName>
    </submittedName>
</protein>
<evidence type="ECO:0000313" key="1">
    <source>
        <dbReference type="EMBL" id="SDA43562.1"/>
    </source>
</evidence>
<name>A0A1G5VCH5_9EURY</name>
<organism evidence="1 2">
    <name type="scientific">Methanobrevibacter millerae</name>
    <dbReference type="NCBI Taxonomy" id="230361"/>
    <lineage>
        <taxon>Archaea</taxon>
        <taxon>Methanobacteriati</taxon>
        <taxon>Methanobacteriota</taxon>
        <taxon>Methanomada group</taxon>
        <taxon>Methanobacteria</taxon>
        <taxon>Methanobacteriales</taxon>
        <taxon>Methanobacteriaceae</taxon>
        <taxon>Methanobrevibacter</taxon>
    </lineage>
</organism>
<dbReference type="EMBL" id="FMXB01000003">
    <property type="protein sequence ID" value="SDA43562.1"/>
    <property type="molecule type" value="Genomic_DNA"/>
</dbReference>
<gene>
    <name evidence="1" type="ORF">SAMN02910315_00536</name>
</gene>
<dbReference type="Gene3D" id="2.160.20.10">
    <property type="entry name" value="Single-stranded right-handed beta-helix, Pectin lyase-like"/>
    <property type="match status" value="2"/>
</dbReference>
<dbReference type="InterPro" id="IPR012334">
    <property type="entry name" value="Pectin_lyas_fold"/>
</dbReference>
<dbReference type="InterPro" id="IPR006626">
    <property type="entry name" value="PbH1"/>
</dbReference>
<reference evidence="1 2" key="1">
    <citation type="submission" date="2016-10" db="EMBL/GenBank/DDBJ databases">
        <authorList>
            <person name="Varghese N."/>
            <person name="Submissions S."/>
        </authorList>
    </citation>
    <scope>NUCLEOTIDE SEQUENCE [LARGE SCALE GENOMIC DNA]</scope>
    <source>
        <strain evidence="1 2">DSM 16643</strain>
    </source>
</reference>
<keyword evidence="2" id="KW-1185">Reference proteome</keyword>
<sequence>MKSNKKILCLLIALIMLLAVNAVSATEDTSDIIAADDSAIDSEISLSQDNELGAGETFVITNTTFSNYFTADGELNGNVSEGSTLDFQGTFTGTDYKVNITKPVTIISSTEDALFNDIGKKDTAGGCFHISAGGSGTTVTGLNFINSAFYVTGASDVVIEDIYMMANMSGVGSGTGFMCVQAGSKNVTVKDSYFENRGTGSSIIVIGYSDYCTVDNNEVVINGSSGNAVYITTYVPAKWTGTAPTGNVISNNYIHGLKSGFCMALVVAGNENLIENNTIDYNGASGIAGQSFSAQNNNNYTNNVLTGGCSFTAGDFSYVSGNIVDGSMTAGSDSIVEDNQMKSLSLSKANAVVDNNIIGEGGVTLNAAALNTTLTNNIILSPVTVKSKNNTIQNNTISAESEYAIDLTTTTGNEVSFNTLSSNDYMGDEAVKSNGNNSVHDNAALGNVVTKDNFFVFFDTDGNYRDLNFTVLYFKGEFDNLVDAITINKNITVLSLNATLNNMAFILLADSINLNGLKMNFDAAPVSTMGSAILINGTNATIEDMLISYVLNESDTAYIIYAENADDLCILGNEFYLNAKTDGSEVNNVIYVSDTSDILLEDNIILADIPSCYVDWKEVPPASGNWVKFPVSEGLVFEGCSDLTIVDNFIGVSYNDVVGSYDTIYVVDIKNSSGVEFSDNNVSGIGKTYIYGLYVEADDLIVDNNIFTIKSDYYVNDMEIEASLDATVSNNIFTAEAESLAYPIYSGMNGGDLEVEYINNTINAKADIVYGMELCGSNEVVMGNTINVLGNKTTGIASKSKTLYVFNNTINAPGENLGNSSVVEIFKSMSVGIQLVNSFASIEANTINSDSIGIHAEGGSVLIYNNAINVTDNGLTDSYAIFAEESDVSILDNNVTYVGNTSGETINNAVCLNDCAESLIEGNVFDISFLHAMLTGRKFLLEAEFGLNSLFLKVLYSTTVQL</sequence>
<dbReference type="SUPFAM" id="SSF51126">
    <property type="entry name" value="Pectin lyase-like"/>
    <property type="match status" value="2"/>
</dbReference>
<accession>A0A1G5VCH5</accession>
<dbReference type="SMART" id="SM00710">
    <property type="entry name" value="PbH1"/>
    <property type="match status" value="10"/>
</dbReference>
<dbReference type="OrthoDB" id="78087at2157"/>